<accession>A0A816KSD0</accession>
<proteinExistence type="predicted"/>
<dbReference type="AlphaFoldDB" id="A0A816KSD0"/>
<name>A0A816KSD0_9BILA</name>
<dbReference type="EMBL" id="CAJOBI010007991">
    <property type="protein sequence ID" value="CAF4101042.1"/>
    <property type="molecule type" value="Genomic_DNA"/>
</dbReference>
<organism evidence="1 3">
    <name type="scientific">Rotaria magnacalcarata</name>
    <dbReference type="NCBI Taxonomy" id="392030"/>
    <lineage>
        <taxon>Eukaryota</taxon>
        <taxon>Metazoa</taxon>
        <taxon>Spiralia</taxon>
        <taxon>Gnathifera</taxon>
        <taxon>Rotifera</taxon>
        <taxon>Eurotatoria</taxon>
        <taxon>Bdelloidea</taxon>
        <taxon>Philodinida</taxon>
        <taxon>Philodinidae</taxon>
        <taxon>Rotaria</taxon>
    </lineage>
</organism>
<dbReference type="Proteomes" id="UP000663824">
    <property type="component" value="Unassembled WGS sequence"/>
</dbReference>
<evidence type="ECO:0000313" key="3">
    <source>
        <dbReference type="Proteomes" id="UP000663824"/>
    </source>
</evidence>
<gene>
    <name evidence="1" type="ORF">MBJ925_LOCUS4166</name>
    <name evidence="2" type="ORF">SMN809_LOCUS17341</name>
</gene>
<comment type="caution">
    <text evidence="1">The sequence shown here is derived from an EMBL/GenBank/DDBJ whole genome shotgun (WGS) entry which is preliminary data.</text>
</comment>
<evidence type="ECO:0000313" key="2">
    <source>
        <dbReference type="EMBL" id="CAF4101042.1"/>
    </source>
</evidence>
<protein>
    <submittedName>
        <fullName evidence="1">Uncharacterized protein</fullName>
    </submittedName>
</protein>
<reference evidence="1" key="1">
    <citation type="submission" date="2021-02" db="EMBL/GenBank/DDBJ databases">
        <authorList>
            <person name="Nowell W R."/>
        </authorList>
    </citation>
    <scope>NUCLEOTIDE SEQUENCE</scope>
</reference>
<evidence type="ECO:0000313" key="1">
    <source>
        <dbReference type="EMBL" id="CAF1930417.1"/>
    </source>
</evidence>
<dbReference type="EMBL" id="CAJNRE010000684">
    <property type="protein sequence ID" value="CAF1930417.1"/>
    <property type="molecule type" value="Genomic_DNA"/>
</dbReference>
<sequence length="177" mass="20461">MLSYKSTNNCPPATNGNSNLCCTIVPSCNKVNNEKTNNRFGQRAGQYRSSNCYRPLQQLYKTVYSPMCENRSSRMNFACICRPAERYKTANMSYGSFHYNNWAYMQKTRPINYDREIFIQCYENTNKQQKLKGKSKCNNGFNDVFDSNEKQYWTQPTSDCCCPTDCCNDAASNLKNC</sequence>
<dbReference type="Proteomes" id="UP000676336">
    <property type="component" value="Unassembled WGS sequence"/>
</dbReference>